<evidence type="ECO:0000259" key="1">
    <source>
        <dbReference type="Pfam" id="PF24096"/>
    </source>
</evidence>
<dbReference type="InterPro" id="IPR055803">
    <property type="entry name" value="DUF7379"/>
</dbReference>
<gene>
    <name evidence="2" type="ORF">SCFA_440008</name>
</gene>
<reference evidence="2" key="1">
    <citation type="submission" date="2019-03" db="EMBL/GenBank/DDBJ databases">
        <authorList>
            <person name="Hao L."/>
        </authorList>
    </citation>
    <scope>NUCLEOTIDE SEQUENCE</scope>
</reference>
<dbReference type="InterPro" id="IPR029058">
    <property type="entry name" value="AB_hydrolase_fold"/>
</dbReference>
<dbReference type="Gene3D" id="3.40.50.1820">
    <property type="entry name" value="alpha/beta hydrolase"/>
    <property type="match status" value="1"/>
</dbReference>
<dbReference type="PANTHER" id="PTHR37946:SF1">
    <property type="entry name" value="SLL1969 PROTEIN"/>
    <property type="match status" value="1"/>
</dbReference>
<feature type="domain" description="DUF7379" evidence="1">
    <location>
        <begin position="86"/>
        <end position="198"/>
    </location>
</feature>
<dbReference type="SUPFAM" id="SSF53474">
    <property type="entry name" value="alpha/beta-Hydrolases"/>
    <property type="match status" value="1"/>
</dbReference>
<protein>
    <recommendedName>
        <fullName evidence="1">DUF7379 domain-containing protein</fullName>
    </recommendedName>
</protein>
<name>A0A485M6V4_9ZZZZ</name>
<sequence length="381" mass="42166">MAFNEHLLKNWQYYLRIYSENSLRCWDKTILSRVESLAAAHHSFCEVNEQLDPDLIKAFGTATPPPGDYLLHLAPGWDRNLIKRPVLLVHGAGLDATSYTNLYNMGFTGLQQQLTALGYRVFSLTFSHSHGDNHHQAEVLAQAIQQVKDLSGTEKIDIIAHSKGGFAARLYLSNLAMTPYRGDVGRYLMLGTPNLGTDYSFRNPGLCYMIYLAGGNGVIAWHKLLHLGSFIDVSARAIYADGSFPGQCQMLYPWVNEFPLDIGQQDWWTTYYGGTGFISCSRGLQAAMDDGGHMVQKLETRGLEPDIIFAVLAGDNGILGLTPAPDSIPGDGIVFVDSVLNTAGMSRRGAFLQEKSLLPVNHMELLYDPRVAAWVHRQLNG</sequence>
<dbReference type="PANTHER" id="PTHR37946">
    <property type="entry name" value="SLL1969 PROTEIN"/>
    <property type="match status" value="1"/>
</dbReference>
<organism evidence="2">
    <name type="scientific">anaerobic digester metagenome</name>
    <dbReference type="NCBI Taxonomy" id="1263854"/>
    <lineage>
        <taxon>unclassified sequences</taxon>
        <taxon>metagenomes</taxon>
        <taxon>ecological metagenomes</taxon>
    </lineage>
</organism>
<dbReference type="AlphaFoldDB" id="A0A485M6V4"/>
<accession>A0A485M6V4</accession>
<evidence type="ECO:0000313" key="2">
    <source>
        <dbReference type="EMBL" id="VFU18415.1"/>
    </source>
</evidence>
<dbReference type="Pfam" id="PF24096">
    <property type="entry name" value="DUF7379"/>
    <property type="match status" value="1"/>
</dbReference>
<proteinExistence type="predicted"/>
<dbReference type="EMBL" id="CAADRN010000344">
    <property type="protein sequence ID" value="VFU18415.1"/>
    <property type="molecule type" value="Genomic_DNA"/>
</dbReference>